<dbReference type="InterPro" id="IPR032823">
    <property type="entry name" value="BCA_ABC_TP_C"/>
</dbReference>
<dbReference type="InterPro" id="IPR027417">
    <property type="entry name" value="P-loop_NTPase"/>
</dbReference>
<dbReference type="Pfam" id="PF00005">
    <property type="entry name" value="ABC_tran"/>
    <property type="match status" value="1"/>
</dbReference>
<evidence type="ECO:0000256" key="1">
    <source>
        <dbReference type="ARBA" id="ARBA00022448"/>
    </source>
</evidence>
<evidence type="ECO:0000259" key="4">
    <source>
        <dbReference type="PROSITE" id="PS50893"/>
    </source>
</evidence>
<keyword evidence="6" id="KW-1185">Reference proteome</keyword>
<proteinExistence type="predicted"/>
<accession>A0ABV7VCN8</accession>
<keyword evidence="2" id="KW-0547">Nucleotide-binding</keyword>
<dbReference type="EMBL" id="JBHRYJ010000001">
    <property type="protein sequence ID" value="MFC3674899.1"/>
    <property type="molecule type" value="Genomic_DNA"/>
</dbReference>
<dbReference type="PANTHER" id="PTHR45772">
    <property type="entry name" value="CONSERVED COMPONENT OF ABC TRANSPORTER FOR NATURAL AMINO ACIDS-RELATED"/>
    <property type="match status" value="1"/>
</dbReference>
<feature type="domain" description="ABC transporter" evidence="4">
    <location>
        <begin position="5"/>
        <end position="238"/>
    </location>
</feature>
<dbReference type="SMART" id="SM00382">
    <property type="entry name" value="AAA"/>
    <property type="match status" value="1"/>
</dbReference>
<dbReference type="CDD" id="cd03219">
    <property type="entry name" value="ABC_Mj1267_LivG_branched"/>
    <property type="match status" value="1"/>
</dbReference>
<keyword evidence="1" id="KW-0813">Transport</keyword>
<dbReference type="Proteomes" id="UP001595711">
    <property type="component" value="Unassembled WGS sequence"/>
</dbReference>
<dbReference type="RefSeq" id="WP_379722464.1">
    <property type="nucleotide sequence ID" value="NZ_JBHRYJ010000001.1"/>
</dbReference>
<dbReference type="SUPFAM" id="SSF52540">
    <property type="entry name" value="P-loop containing nucleoside triphosphate hydrolases"/>
    <property type="match status" value="1"/>
</dbReference>
<evidence type="ECO:0000313" key="5">
    <source>
        <dbReference type="EMBL" id="MFC3674899.1"/>
    </source>
</evidence>
<organism evidence="5 6">
    <name type="scientific">Ferrovibrio xuzhouensis</name>
    <dbReference type="NCBI Taxonomy" id="1576914"/>
    <lineage>
        <taxon>Bacteria</taxon>
        <taxon>Pseudomonadati</taxon>
        <taxon>Pseudomonadota</taxon>
        <taxon>Alphaproteobacteria</taxon>
        <taxon>Rhodospirillales</taxon>
        <taxon>Rhodospirillaceae</taxon>
        <taxon>Ferrovibrio</taxon>
    </lineage>
</organism>
<keyword evidence="3 5" id="KW-0067">ATP-binding</keyword>
<dbReference type="InterPro" id="IPR003593">
    <property type="entry name" value="AAA+_ATPase"/>
</dbReference>
<name>A0ABV7VCN8_9PROT</name>
<gene>
    <name evidence="5" type="ORF">ACFOOQ_05035</name>
</gene>
<dbReference type="Pfam" id="PF12399">
    <property type="entry name" value="BCA_ABC_TP_C"/>
    <property type="match status" value="1"/>
</dbReference>
<evidence type="ECO:0000256" key="2">
    <source>
        <dbReference type="ARBA" id="ARBA00022741"/>
    </source>
</evidence>
<dbReference type="InterPro" id="IPR003439">
    <property type="entry name" value="ABC_transporter-like_ATP-bd"/>
</dbReference>
<reference evidence="6" key="1">
    <citation type="journal article" date="2019" name="Int. J. Syst. Evol. Microbiol.">
        <title>The Global Catalogue of Microorganisms (GCM) 10K type strain sequencing project: providing services to taxonomists for standard genome sequencing and annotation.</title>
        <authorList>
            <consortium name="The Broad Institute Genomics Platform"/>
            <consortium name="The Broad Institute Genome Sequencing Center for Infectious Disease"/>
            <person name="Wu L."/>
            <person name="Ma J."/>
        </authorList>
    </citation>
    <scope>NUCLEOTIDE SEQUENCE [LARGE SCALE GENOMIC DNA]</scope>
    <source>
        <strain evidence="6">KCTC 42182</strain>
    </source>
</reference>
<dbReference type="GO" id="GO:0005524">
    <property type="term" value="F:ATP binding"/>
    <property type="evidence" value="ECO:0007669"/>
    <property type="project" value="UniProtKB-KW"/>
</dbReference>
<dbReference type="PANTHER" id="PTHR45772:SF7">
    <property type="entry name" value="AMINO ACID ABC TRANSPORTER ATP-BINDING PROTEIN"/>
    <property type="match status" value="1"/>
</dbReference>
<comment type="caution">
    <text evidence="5">The sequence shown here is derived from an EMBL/GenBank/DDBJ whole genome shotgun (WGS) entry which is preliminary data.</text>
</comment>
<dbReference type="Gene3D" id="3.40.50.300">
    <property type="entry name" value="P-loop containing nucleotide triphosphate hydrolases"/>
    <property type="match status" value="1"/>
</dbReference>
<evidence type="ECO:0000256" key="3">
    <source>
        <dbReference type="ARBA" id="ARBA00022840"/>
    </source>
</evidence>
<sequence length="242" mass="26045">MTPILEVVSVSKRFGGLLAVNDVSFAVGQGEIVGLIGPNGAGKTTLFEIASGYIRPTSGEVRYLGDPISHQPTYRLSRLGVGRTFQIVQPFLGLTVLENVMTGSLGQSGRSLNDARIAADAVLQRIGLDHRANILARNLTLPEKKRLELARALATQPKLLLLDEVMAGLTPTEVDGILPILHEIRQSGVTLLVVEHIMRAIMSLSDRLVVIANGRKIAEGRPEDVARDEAVISAYLGRKKAS</sequence>
<protein>
    <submittedName>
        <fullName evidence="5">ABC transporter ATP-binding protein</fullName>
    </submittedName>
</protein>
<dbReference type="InterPro" id="IPR051120">
    <property type="entry name" value="ABC_AA/LPS_Transport"/>
</dbReference>
<dbReference type="PROSITE" id="PS50893">
    <property type="entry name" value="ABC_TRANSPORTER_2"/>
    <property type="match status" value="1"/>
</dbReference>
<evidence type="ECO:0000313" key="6">
    <source>
        <dbReference type="Proteomes" id="UP001595711"/>
    </source>
</evidence>